<dbReference type="AlphaFoldDB" id="A0A0A9EDU3"/>
<reference evidence="1" key="2">
    <citation type="journal article" date="2015" name="Data Brief">
        <title>Shoot transcriptome of the giant reed, Arundo donax.</title>
        <authorList>
            <person name="Barrero R.A."/>
            <person name="Guerrero F.D."/>
            <person name="Moolhuijzen P."/>
            <person name="Goolsby J.A."/>
            <person name="Tidwell J."/>
            <person name="Bellgard S.E."/>
            <person name="Bellgard M.I."/>
        </authorList>
    </citation>
    <scope>NUCLEOTIDE SEQUENCE</scope>
    <source>
        <tissue evidence="1">Shoot tissue taken approximately 20 cm above the soil surface</tissue>
    </source>
</reference>
<name>A0A0A9EDU3_ARUDO</name>
<reference evidence="1" key="1">
    <citation type="submission" date="2014-09" db="EMBL/GenBank/DDBJ databases">
        <authorList>
            <person name="Magalhaes I.L.F."/>
            <person name="Oliveira U."/>
            <person name="Santos F.R."/>
            <person name="Vidigal T.H.D.A."/>
            <person name="Brescovit A.D."/>
            <person name="Santos A.J."/>
        </authorList>
    </citation>
    <scope>NUCLEOTIDE SEQUENCE</scope>
    <source>
        <tissue evidence="1">Shoot tissue taken approximately 20 cm above the soil surface</tissue>
    </source>
</reference>
<protein>
    <submittedName>
        <fullName evidence="1">Uncharacterized protein</fullName>
    </submittedName>
</protein>
<accession>A0A0A9EDU3</accession>
<evidence type="ECO:0000313" key="1">
    <source>
        <dbReference type="EMBL" id="JAD98949.1"/>
    </source>
</evidence>
<sequence>MQVPQDKTEYAQLSYSLTDQSYNHKEQKSLKEASK</sequence>
<proteinExistence type="predicted"/>
<organism evidence="1">
    <name type="scientific">Arundo donax</name>
    <name type="common">Giant reed</name>
    <name type="synonym">Donax arundinaceus</name>
    <dbReference type="NCBI Taxonomy" id="35708"/>
    <lineage>
        <taxon>Eukaryota</taxon>
        <taxon>Viridiplantae</taxon>
        <taxon>Streptophyta</taxon>
        <taxon>Embryophyta</taxon>
        <taxon>Tracheophyta</taxon>
        <taxon>Spermatophyta</taxon>
        <taxon>Magnoliopsida</taxon>
        <taxon>Liliopsida</taxon>
        <taxon>Poales</taxon>
        <taxon>Poaceae</taxon>
        <taxon>PACMAD clade</taxon>
        <taxon>Arundinoideae</taxon>
        <taxon>Arundineae</taxon>
        <taxon>Arundo</taxon>
    </lineage>
</organism>
<dbReference type="EMBL" id="GBRH01198946">
    <property type="protein sequence ID" value="JAD98949.1"/>
    <property type="molecule type" value="Transcribed_RNA"/>
</dbReference>